<reference evidence="1" key="1">
    <citation type="submission" date="2023-03" db="EMBL/GenBank/DDBJ databases">
        <title>Electrophorus voltai genome.</title>
        <authorList>
            <person name="Bian C."/>
        </authorList>
    </citation>
    <scope>NUCLEOTIDE SEQUENCE</scope>
    <source>
        <strain evidence="1">CB-2022</strain>
        <tissue evidence="1">Muscle</tissue>
    </source>
</reference>
<accession>A0AAD8YNE4</accession>
<evidence type="ECO:0000313" key="1">
    <source>
        <dbReference type="EMBL" id="KAK1784345.1"/>
    </source>
</evidence>
<dbReference type="AlphaFoldDB" id="A0AAD8YNE4"/>
<comment type="caution">
    <text evidence="1">The sequence shown here is derived from an EMBL/GenBank/DDBJ whole genome shotgun (WGS) entry which is preliminary data.</text>
</comment>
<evidence type="ECO:0000313" key="2">
    <source>
        <dbReference type="Proteomes" id="UP001239994"/>
    </source>
</evidence>
<sequence length="118" mass="12909">MEQSVLTQKLVCCVDAVEVVNVVGVVIWLDAVLVSEVDAVEDDNDVGIGSVVDEIKLSEVGEYKVVICDVGDGTEVRYGTEVRVVAFVACVDVWLKWSEVLIDSHSWRCSCRSTLVFA</sequence>
<organism evidence="1 2">
    <name type="scientific">Electrophorus voltai</name>
    <dbReference type="NCBI Taxonomy" id="2609070"/>
    <lineage>
        <taxon>Eukaryota</taxon>
        <taxon>Metazoa</taxon>
        <taxon>Chordata</taxon>
        <taxon>Craniata</taxon>
        <taxon>Vertebrata</taxon>
        <taxon>Euteleostomi</taxon>
        <taxon>Actinopterygii</taxon>
        <taxon>Neopterygii</taxon>
        <taxon>Teleostei</taxon>
        <taxon>Ostariophysi</taxon>
        <taxon>Gymnotiformes</taxon>
        <taxon>Gymnotoidei</taxon>
        <taxon>Gymnotidae</taxon>
        <taxon>Electrophorus</taxon>
    </lineage>
</organism>
<protein>
    <submittedName>
        <fullName evidence="1">Uncharacterized protein</fullName>
    </submittedName>
</protein>
<keyword evidence="2" id="KW-1185">Reference proteome</keyword>
<proteinExistence type="predicted"/>
<dbReference type="Proteomes" id="UP001239994">
    <property type="component" value="Unassembled WGS sequence"/>
</dbReference>
<gene>
    <name evidence="1" type="ORF">P4O66_019092</name>
</gene>
<name>A0AAD8YNE4_9TELE</name>
<dbReference type="EMBL" id="JAROKS010000268">
    <property type="protein sequence ID" value="KAK1784345.1"/>
    <property type="molecule type" value="Genomic_DNA"/>
</dbReference>